<dbReference type="PRINTS" id="PR00180">
    <property type="entry name" value="CRETINALDHBP"/>
</dbReference>
<dbReference type="InterPro" id="IPR036865">
    <property type="entry name" value="CRAL-TRIO_dom_sf"/>
</dbReference>
<dbReference type="GO" id="GO:0016020">
    <property type="term" value="C:membrane"/>
    <property type="evidence" value="ECO:0007669"/>
    <property type="project" value="TreeGrafter"/>
</dbReference>
<organism evidence="2 3">
    <name type="scientific">Pyrocoelia pectoralis</name>
    <dbReference type="NCBI Taxonomy" id="417401"/>
    <lineage>
        <taxon>Eukaryota</taxon>
        <taxon>Metazoa</taxon>
        <taxon>Ecdysozoa</taxon>
        <taxon>Arthropoda</taxon>
        <taxon>Hexapoda</taxon>
        <taxon>Insecta</taxon>
        <taxon>Pterygota</taxon>
        <taxon>Neoptera</taxon>
        <taxon>Endopterygota</taxon>
        <taxon>Coleoptera</taxon>
        <taxon>Polyphaga</taxon>
        <taxon>Elateriformia</taxon>
        <taxon>Elateroidea</taxon>
        <taxon>Lampyridae</taxon>
        <taxon>Lampyrinae</taxon>
        <taxon>Pyrocoelia</taxon>
    </lineage>
</organism>
<dbReference type="SUPFAM" id="SSF52087">
    <property type="entry name" value="CRAL/TRIO domain"/>
    <property type="match status" value="1"/>
</dbReference>
<comment type="caution">
    <text evidence="2">The sequence shown here is derived from an EMBL/GenBank/DDBJ whole genome shotgun (WGS) entry which is preliminary data.</text>
</comment>
<dbReference type="PANTHER" id="PTHR10174">
    <property type="entry name" value="ALPHA-TOCOPHEROL TRANSFER PROTEIN-RELATED"/>
    <property type="match status" value="1"/>
</dbReference>
<accession>A0AAN7UYJ0</accession>
<dbReference type="CDD" id="cd00170">
    <property type="entry name" value="SEC14"/>
    <property type="match status" value="1"/>
</dbReference>
<evidence type="ECO:0000313" key="2">
    <source>
        <dbReference type="EMBL" id="KAK5638337.1"/>
    </source>
</evidence>
<protein>
    <recommendedName>
        <fullName evidence="1">CRAL-TRIO domain-containing protein</fullName>
    </recommendedName>
</protein>
<dbReference type="AlphaFoldDB" id="A0AAN7UYJ0"/>
<reference evidence="2 3" key="1">
    <citation type="journal article" date="2024" name="Insects">
        <title>An Improved Chromosome-Level Genome Assembly of the Firefly Pyrocoelia pectoralis.</title>
        <authorList>
            <person name="Fu X."/>
            <person name="Meyer-Rochow V.B."/>
            <person name="Ballantyne L."/>
            <person name="Zhu X."/>
        </authorList>
    </citation>
    <scope>NUCLEOTIDE SEQUENCE [LARGE SCALE GENOMIC DNA]</scope>
    <source>
        <strain evidence="2">XCY_ONT2</strain>
    </source>
</reference>
<dbReference type="PANTHER" id="PTHR10174:SF213">
    <property type="entry name" value="CRAL-TRIO DOMAIN-CONTAINING PROTEIN"/>
    <property type="match status" value="1"/>
</dbReference>
<dbReference type="GO" id="GO:1902936">
    <property type="term" value="F:phosphatidylinositol bisphosphate binding"/>
    <property type="evidence" value="ECO:0007669"/>
    <property type="project" value="TreeGrafter"/>
</dbReference>
<dbReference type="EMBL" id="JAVRBK010000010">
    <property type="protein sequence ID" value="KAK5638337.1"/>
    <property type="molecule type" value="Genomic_DNA"/>
</dbReference>
<dbReference type="InterPro" id="IPR001251">
    <property type="entry name" value="CRAL-TRIO_dom"/>
</dbReference>
<gene>
    <name evidence="2" type="ORF">RI129_012632</name>
</gene>
<evidence type="ECO:0000313" key="3">
    <source>
        <dbReference type="Proteomes" id="UP001329430"/>
    </source>
</evidence>
<dbReference type="InterPro" id="IPR036273">
    <property type="entry name" value="CRAL/TRIO_N_dom_sf"/>
</dbReference>
<dbReference type="Gene3D" id="1.10.8.20">
    <property type="entry name" value="N-terminal domain of phosphatidylinositol transfer protein sec14p"/>
    <property type="match status" value="1"/>
</dbReference>
<name>A0AAN7UYJ0_9COLE</name>
<dbReference type="SUPFAM" id="SSF46938">
    <property type="entry name" value="CRAL/TRIO N-terminal domain"/>
    <property type="match status" value="1"/>
</dbReference>
<sequence>MKVVDVIEEYKKNKDLHVEDIENLKEWSKKQLHLPPISEAHLIIFLHSCYWSIEQAKSTIDKYYTYRNAWPEFFADTNPDNPKVQRDMKIALFTFLPTKTPENYKIFYTRLIDLDPAKFVFADLMRIMDMNLVMETMESSTCDGLVIVCDFENTTIGHLLKTSVMEVKKFLTYLQEALPVRLKAIHFINVGRVVDLLLPLAKPFIKKELLECVHFYDAFEGILKFIPKECFPEKYGGSCLSIQDLHAQMRENLLRNGQYFIETEKLVSNELLRDKTPSYMDKDLGIGAVGSFKKLEFD</sequence>
<feature type="domain" description="CRAL-TRIO" evidence="1">
    <location>
        <begin position="80"/>
        <end position="243"/>
    </location>
</feature>
<dbReference type="PROSITE" id="PS50191">
    <property type="entry name" value="CRAL_TRIO"/>
    <property type="match status" value="1"/>
</dbReference>
<dbReference type="Proteomes" id="UP001329430">
    <property type="component" value="Chromosome 10"/>
</dbReference>
<proteinExistence type="predicted"/>
<evidence type="ECO:0000259" key="1">
    <source>
        <dbReference type="PROSITE" id="PS50191"/>
    </source>
</evidence>
<keyword evidence="3" id="KW-1185">Reference proteome</keyword>
<dbReference type="SMART" id="SM00516">
    <property type="entry name" value="SEC14"/>
    <property type="match status" value="1"/>
</dbReference>
<dbReference type="Gene3D" id="3.40.525.10">
    <property type="entry name" value="CRAL-TRIO lipid binding domain"/>
    <property type="match status" value="1"/>
</dbReference>
<dbReference type="Pfam" id="PF00650">
    <property type="entry name" value="CRAL_TRIO"/>
    <property type="match status" value="1"/>
</dbReference>